<accession>A0A6G1LP67</accession>
<name>A0A6G1LP67_9PEZI</name>
<proteinExistence type="predicted"/>
<dbReference type="AlphaFoldDB" id="A0A6G1LP67"/>
<keyword evidence="2" id="KW-1185">Reference proteome</keyword>
<dbReference type="EMBL" id="ML995808">
    <property type="protein sequence ID" value="KAF2774440.1"/>
    <property type="molecule type" value="Genomic_DNA"/>
</dbReference>
<gene>
    <name evidence="1" type="ORF">EJ03DRAFT_6741</name>
</gene>
<protein>
    <submittedName>
        <fullName evidence="1">Uncharacterized protein</fullName>
    </submittedName>
</protein>
<sequence length="375" mass="42702">MQINNDVLDAAKRDPAFLANLNPPTRGTRRTITHPVTDDVLSYQKTTMRAKTSTYRESIGYLPTPQKLASKIYERVIRNLDEAQLRTNRIQQARFHFLLPDDSATNRQLNVFVNLSTRPMTVTTQDMSEVIDMELSNVNSPPTAEGYHIYVRSWAFTAKELRLLIEEMTQSDNVYEEVLEWKKVLDLYAPVKVNTDEDREATSSIDAADVHTFPAAVQGALNESDSVIDISKEYRVGQQRPIDIFTVRYVGVVSGPRRPYDRFMEDLQEGKSGIMHEFMQVVDRLLPHVADASQCHMLKGGSLTMAKDLAKTTVGDIERFVIEYLDHATLLNRQRAAILTRDFLVRNIKTEMQSNGDRLPDSFVLNTALFPFVDL</sequence>
<dbReference type="Proteomes" id="UP000799436">
    <property type="component" value="Unassembled WGS sequence"/>
</dbReference>
<evidence type="ECO:0000313" key="1">
    <source>
        <dbReference type="EMBL" id="KAF2774440.1"/>
    </source>
</evidence>
<evidence type="ECO:0000313" key="2">
    <source>
        <dbReference type="Proteomes" id="UP000799436"/>
    </source>
</evidence>
<dbReference type="OrthoDB" id="2269179at2759"/>
<organism evidence="1 2">
    <name type="scientific">Teratosphaeria nubilosa</name>
    <dbReference type="NCBI Taxonomy" id="161662"/>
    <lineage>
        <taxon>Eukaryota</taxon>
        <taxon>Fungi</taxon>
        <taxon>Dikarya</taxon>
        <taxon>Ascomycota</taxon>
        <taxon>Pezizomycotina</taxon>
        <taxon>Dothideomycetes</taxon>
        <taxon>Dothideomycetidae</taxon>
        <taxon>Mycosphaerellales</taxon>
        <taxon>Teratosphaeriaceae</taxon>
        <taxon>Teratosphaeria</taxon>
    </lineage>
</organism>
<reference evidence="1" key="1">
    <citation type="journal article" date="2020" name="Stud. Mycol.">
        <title>101 Dothideomycetes genomes: a test case for predicting lifestyles and emergence of pathogens.</title>
        <authorList>
            <person name="Haridas S."/>
            <person name="Albert R."/>
            <person name="Binder M."/>
            <person name="Bloem J."/>
            <person name="Labutti K."/>
            <person name="Salamov A."/>
            <person name="Andreopoulos B."/>
            <person name="Baker S."/>
            <person name="Barry K."/>
            <person name="Bills G."/>
            <person name="Bluhm B."/>
            <person name="Cannon C."/>
            <person name="Castanera R."/>
            <person name="Culley D."/>
            <person name="Daum C."/>
            <person name="Ezra D."/>
            <person name="Gonzalez J."/>
            <person name="Henrissat B."/>
            <person name="Kuo A."/>
            <person name="Liang C."/>
            <person name="Lipzen A."/>
            <person name="Lutzoni F."/>
            <person name="Magnuson J."/>
            <person name="Mondo S."/>
            <person name="Nolan M."/>
            <person name="Ohm R."/>
            <person name="Pangilinan J."/>
            <person name="Park H.-J."/>
            <person name="Ramirez L."/>
            <person name="Alfaro M."/>
            <person name="Sun H."/>
            <person name="Tritt A."/>
            <person name="Yoshinaga Y."/>
            <person name="Zwiers L.-H."/>
            <person name="Turgeon B."/>
            <person name="Goodwin S."/>
            <person name="Spatafora J."/>
            <person name="Crous P."/>
            <person name="Grigoriev I."/>
        </authorList>
    </citation>
    <scope>NUCLEOTIDE SEQUENCE</scope>
    <source>
        <strain evidence="1">CBS 116005</strain>
    </source>
</reference>